<feature type="signal peptide" evidence="14">
    <location>
        <begin position="1"/>
        <end position="28"/>
    </location>
</feature>
<keyword evidence="6 14" id="KW-0732">Signal</keyword>
<dbReference type="Gene3D" id="2.40.170.20">
    <property type="entry name" value="TonB-dependent receptor, beta-barrel domain"/>
    <property type="match status" value="1"/>
</dbReference>
<name>A0A1E2V6Z0_9GAMM</name>
<feature type="chain" id="PRO_5009119602" description="TonB-dependent receptor" evidence="14">
    <location>
        <begin position="29"/>
        <end position="744"/>
    </location>
</feature>
<dbReference type="PROSITE" id="PS52016">
    <property type="entry name" value="TONB_DEPENDENT_REC_3"/>
    <property type="match status" value="1"/>
</dbReference>
<evidence type="ECO:0000256" key="5">
    <source>
        <dbReference type="ARBA" id="ARBA00022692"/>
    </source>
</evidence>
<evidence type="ECO:0000256" key="10">
    <source>
        <dbReference type="ARBA" id="ARBA00023237"/>
    </source>
</evidence>
<dbReference type="GO" id="GO:0044718">
    <property type="term" value="P:siderophore transmembrane transport"/>
    <property type="evidence" value="ECO:0007669"/>
    <property type="project" value="TreeGrafter"/>
</dbReference>
<evidence type="ECO:0000256" key="12">
    <source>
        <dbReference type="RuleBase" id="RU003357"/>
    </source>
</evidence>
<evidence type="ECO:0000256" key="9">
    <source>
        <dbReference type="ARBA" id="ARBA00023170"/>
    </source>
</evidence>
<evidence type="ECO:0000256" key="2">
    <source>
        <dbReference type="ARBA" id="ARBA00008143"/>
    </source>
</evidence>
<dbReference type="InterPro" id="IPR000531">
    <property type="entry name" value="Beta-barrel_TonB"/>
</dbReference>
<dbReference type="InterPro" id="IPR037066">
    <property type="entry name" value="Plug_dom_sf"/>
</dbReference>
<dbReference type="Gene3D" id="2.170.130.10">
    <property type="entry name" value="TonB-dependent receptor, plug domain"/>
    <property type="match status" value="1"/>
</dbReference>
<evidence type="ECO:0000256" key="14">
    <source>
        <dbReference type="SAM" id="SignalP"/>
    </source>
</evidence>
<keyword evidence="5 11" id="KW-0812">Transmembrane</keyword>
<dbReference type="AlphaFoldDB" id="A0A1E2V6Z0"/>
<keyword evidence="9" id="KW-0675">Receptor</keyword>
<dbReference type="SUPFAM" id="SSF56935">
    <property type="entry name" value="Porins"/>
    <property type="match status" value="1"/>
</dbReference>
<evidence type="ECO:0000256" key="4">
    <source>
        <dbReference type="ARBA" id="ARBA00022452"/>
    </source>
</evidence>
<dbReference type="STRING" id="197479.BFW38_03635"/>
<dbReference type="RefSeq" id="WP_068997165.1">
    <property type="nucleotide sequence ID" value="NZ_MDTQ01000001.1"/>
</dbReference>
<evidence type="ECO:0000256" key="11">
    <source>
        <dbReference type="PROSITE-ProRule" id="PRU01360"/>
    </source>
</evidence>
<keyword evidence="18" id="KW-1185">Reference proteome</keyword>
<dbReference type="CDD" id="cd01347">
    <property type="entry name" value="ligand_gated_channel"/>
    <property type="match status" value="1"/>
</dbReference>
<evidence type="ECO:0000256" key="1">
    <source>
        <dbReference type="ARBA" id="ARBA00004571"/>
    </source>
</evidence>
<dbReference type="Pfam" id="PF07715">
    <property type="entry name" value="Plug"/>
    <property type="match status" value="1"/>
</dbReference>
<dbReference type="PANTHER" id="PTHR30069:SF29">
    <property type="entry name" value="HEMOGLOBIN AND HEMOGLOBIN-HAPTOGLOBIN-BINDING PROTEIN 1-RELATED"/>
    <property type="match status" value="1"/>
</dbReference>
<feature type="domain" description="TonB-dependent receptor plug" evidence="16">
    <location>
        <begin position="67"/>
        <end position="171"/>
    </location>
</feature>
<keyword evidence="8 11" id="KW-0472">Membrane</keyword>
<dbReference type="InterPro" id="IPR012910">
    <property type="entry name" value="Plug_dom"/>
</dbReference>
<evidence type="ECO:0000313" key="18">
    <source>
        <dbReference type="Proteomes" id="UP000094291"/>
    </source>
</evidence>
<feature type="region of interest" description="Disordered" evidence="13">
    <location>
        <begin position="236"/>
        <end position="255"/>
    </location>
</feature>
<reference evidence="17 18" key="1">
    <citation type="submission" date="2016-08" db="EMBL/GenBank/DDBJ databases">
        <authorList>
            <person name="Seilhamer J.J."/>
        </authorList>
    </citation>
    <scope>NUCLEOTIDE SEQUENCE [LARGE SCALE GENOMIC DNA]</scope>
    <source>
        <strain evidence="17 18">PH27A</strain>
    </source>
</reference>
<dbReference type="Proteomes" id="UP000094291">
    <property type="component" value="Unassembled WGS sequence"/>
</dbReference>
<evidence type="ECO:0000256" key="8">
    <source>
        <dbReference type="ARBA" id="ARBA00023136"/>
    </source>
</evidence>
<dbReference type="NCBIfam" id="TIGR01786">
    <property type="entry name" value="TonB-hemlactrns"/>
    <property type="match status" value="1"/>
</dbReference>
<comment type="caution">
    <text evidence="17">The sequence shown here is derived from an EMBL/GenBank/DDBJ whole genome shotgun (WGS) entry which is preliminary data.</text>
</comment>
<evidence type="ECO:0008006" key="19">
    <source>
        <dbReference type="Google" id="ProtNLM"/>
    </source>
</evidence>
<keyword evidence="10 11" id="KW-0998">Cell outer membrane</keyword>
<dbReference type="InterPro" id="IPR010949">
    <property type="entry name" value="TonB_Hb/transfer/lactofer_rcpt"/>
</dbReference>
<organism evidence="17 18">
    <name type="scientific">Terasakiispira papahanaumokuakeensis</name>
    <dbReference type="NCBI Taxonomy" id="197479"/>
    <lineage>
        <taxon>Bacteria</taxon>
        <taxon>Pseudomonadati</taxon>
        <taxon>Pseudomonadota</taxon>
        <taxon>Gammaproteobacteria</taxon>
        <taxon>Oceanospirillales</taxon>
        <taxon>Terasakiispira</taxon>
    </lineage>
</organism>
<comment type="subcellular location">
    <subcellularLocation>
        <location evidence="1 11">Cell outer membrane</location>
        <topology evidence="1 11">Multi-pass membrane protein</topology>
    </subcellularLocation>
</comment>
<gene>
    <name evidence="17" type="ORF">BFW38_03635</name>
</gene>
<protein>
    <recommendedName>
        <fullName evidence="19">TonB-dependent receptor</fullName>
    </recommendedName>
</protein>
<evidence type="ECO:0000256" key="13">
    <source>
        <dbReference type="SAM" id="MobiDB-lite"/>
    </source>
</evidence>
<evidence type="ECO:0000256" key="7">
    <source>
        <dbReference type="ARBA" id="ARBA00023077"/>
    </source>
</evidence>
<keyword evidence="4 11" id="KW-1134">Transmembrane beta strand</keyword>
<dbReference type="InterPro" id="IPR011276">
    <property type="entry name" value="TonB_haem/Hb_rcpt"/>
</dbReference>
<dbReference type="GO" id="GO:0015344">
    <property type="term" value="F:siderophore uptake transmembrane transporter activity"/>
    <property type="evidence" value="ECO:0007669"/>
    <property type="project" value="TreeGrafter"/>
</dbReference>
<dbReference type="PANTHER" id="PTHR30069">
    <property type="entry name" value="TONB-DEPENDENT OUTER MEMBRANE RECEPTOR"/>
    <property type="match status" value="1"/>
</dbReference>
<comment type="similarity">
    <text evidence="2">Belongs to the TonB-dependent receptor family. Hemoglobin/haptoglobin binding protein subfamily.</text>
</comment>
<dbReference type="GO" id="GO:0009279">
    <property type="term" value="C:cell outer membrane"/>
    <property type="evidence" value="ECO:0007669"/>
    <property type="project" value="UniProtKB-SubCell"/>
</dbReference>
<evidence type="ECO:0000256" key="3">
    <source>
        <dbReference type="ARBA" id="ARBA00022448"/>
    </source>
</evidence>
<dbReference type="InterPro" id="IPR036942">
    <property type="entry name" value="Beta-barrel_TonB_sf"/>
</dbReference>
<dbReference type="EMBL" id="MDTQ01000001">
    <property type="protein sequence ID" value="ODC02769.1"/>
    <property type="molecule type" value="Genomic_DNA"/>
</dbReference>
<evidence type="ECO:0000259" key="15">
    <source>
        <dbReference type="Pfam" id="PF00593"/>
    </source>
</evidence>
<proteinExistence type="inferred from homology"/>
<dbReference type="NCBIfam" id="TIGR01785">
    <property type="entry name" value="TonB-hemin"/>
    <property type="match status" value="1"/>
</dbReference>
<keyword evidence="3 11" id="KW-0813">Transport</keyword>
<dbReference type="InterPro" id="IPR039426">
    <property type="entry name" value="TonB-dep_rcpt-like"/>
</dbReference>
<dbReference type="GO" id="GO:0015232">
    <property type="term" value="F:heme transmembrane transporter activity"/>
    <property type="evidence" value="ECO:0007669"/>
    <property type="project" value="InterPro"/>
</dbReference>
<feature type="domain" description="TonB-dependent receptor-like beta-barrel" evidence="15">
    <location>
        <begin position="270"/>
        <end position="706"/>
    </location>
</feature>
<evidence type="ECO:0000256" key="6">
    <source>
        <dbReference type="ARBA" id="ARBA00022729"/>
    </source>
</evidence>
<accession>A0A1E2V6Z0</accession>
<sequence>MTPKYWPAAALNCVMLTCALTPSSWAVAESDTTAPQTSSATELDHVIVKGEKGPEQDITAHAHAVGITQKIDAATLERNISTDLSDALRYEPGVTVSGNNRGSIGSINIRGLDGDRVKLLVDGLEMPDSYTPQSASYLNSGRASLDLDAVGEMQIVKGGDISAGSGAMSGVVQFRTKRPDDFLAPQGNDTYASLKGSYRSDANQFSQTATLANRSGRLESMLLYTHRSGDEQENYYGDGDGQALGPSRRAVDPGEDTTHNWLGKLIWHHDNQNQWGLTAEHFKTESDYDLYSETTADRPQQQDDEIKRKRLSLFHLNTQRNVMYDRLRWQLDYQQAETNSFTDNPSTQNLYNRGYEQKDYQLKADLTKQLGDHQLSYGGQYIHRTYENLSRQTSEGVTTTSRFSPKAKGDYYGLYLQDHWQVTNSLSLLPAIRYDHYKIDPETDQHITNSWDSNEDDRVTAQLGLNWIINDITSAYARYGTGFRAPTLENSFYYYENAGSFGGFNFGYVIRPNPDLKPEKSTFAEAGLRFEGRLGSAELAIYDNHYKDFIQKQFSLGATAQYPTGTFTTVNLNKVNIHGVELKGELDLAEALNQSNLSGLTLSGALAYAKGEYDDYEDSEGNRTRNVPLDSIAPMQASAALAYDADHWGSALHITWTDAKDAGDISDLNDTGLNEVLARPSYTLVDLTGYVDVMDHLRLSAGVYNLLDKRYWQWDDVRGLTANQNLDRYTQSGRNYGVSARYTF</sequence>
<dbReference type="OrthoDB" id="9764669at2"/>
<dbReference type="Pfam" id="PF00593">
    <property type="entry name" value="TonB_dep_Rec_b-barrel"/>
    <property type="match status" value="1"/>
</dbReference>
<evidence type="ECO:0000259" key="16">
    <source>
        <dbReference type="Pfam" id="PF07715"/>
    </source>
</evidence>
<evidence type="ECO:0000313" key="17">
    <source>
        <dbReference type="EMBL" id="ODC02769.1"/>
    </source>
</evidence>
<keyword evidence="7 12" id="KW-0798">TonB box</keyword>